<dbReference type="InParanoid" id="A0A1Y2BWZ3"/>
<feature type="region of interest" description="Disordered" evidence="1">
    <location>
        <begin position="1"/>
        <end position="34"/>
    </location>
</feature>
<evidence type="ECO:0000256" key="1">
    <source>
        <dbReference type="SAM" id="MobiDB-lite"/>
    </source>
</evidence>
<evidence type="ECO:0000313" key="3">
    <source>
        <dbReference type="Proteomes" id="UP000193467"/>
    </source>
</evidence>
<evidence type="ECO:0000313" key="2">
    <source>
        <dbReference type="EMBL" id="ORY39258.1"/>
    </source>
</evidence>
<proteinExistence type="predicted"/>
<gene>
    <name evidence="2" type="ORF">BCR35DRAFT_336546</name>
</gene>
<dbReference type="EMBL" id="MCGR01000149">
    <property type="protein sequence ID" value="ORY39258.1"/>
    <property type="molecule type" value="Genomic_DNA"/>
</dbReference>
<organism evidence="2 3">
    <name type="scientific">Leucosporidium creatinivorum</name>
    <dbReference type="NCBI Taxonomy" id="106004"/>
    <lineage>
        <taxon>Eukaryota</taxon>
        <taxon>Fungi</taxon>
        <taxon>Dikarya</taxon>
        <taxon>Basidiomycota</taxon>
        <taxon>Pucciniomycotina</taxon>
        <taxon>Microbotryomycetes</taxon>
        <taxon>Leucosporidiales</taxon>
        <taxon>Leucosporidium</taxon>
    </lineage>
</organism>
<sequence>MVFVEDTSAPSRAVKLQEAKGKGKQKEEDTTEMEGHSRWTFCTLGVATLAAPLATPFDAFLQRVLLGGNQQAINANNPGQWIPRSTAISLEGFIFHIGGDWEVKLGSVMVKGGSAGGSSKGVLIEATYLPVPHLPPSSPFIRNFMTTLFPPQAIANGEVEWIQPDFEGMYEAGINQRPAEGEQEGEWEWTEKHSAWTYVQLFKKESLL</sequence>
<dbReference type="Proteomes" id="UP000193467">
    <property type="component" value="Unassembled WGS sequence"/>
</dbReference>
<name>A0A1Y2BWZ3_9BASI</name>
<protein>
    <recommendedName>
        <fullName evidence="4">Mediator complex subunit 20</fullName>
    </recommendedName>
</protein>
<reference evidence="2 3" key="1">
    <citation type="submission" date="2016-07" db="EMBL/GenBank/DDBJ databases">
        <title>Pervasive Adenine N6-methylation of Active Genes in Fungi.</title>
        <authorList>
            <consortium name="DOE Joint Genome Institute"/>
            <person name="Mondo S.J."/>
            <person name="Dannebaum R.O."/>
            <person name="Kuo R.C."/>
            <person name="Labutti K."/>
            <person name="Haridas S."/>
            <person name="Kuo A."/>
            <person name="Salamov A."/>
            <person name="Ahrendt S.R."/>
            <person name="Lipzen A."/>
            <person name="Sullivan W."/>
            <person name="Andreopoulos W.B."/>
            <person name="Clum A."/>
            <person name="Lindquist E."/>
            <person name="Daum C."/>
            <person name="Ramamoorthy G.K."/>
            <person name="Gryganskyi A."/>
            <person name="Culley D."/>
            <person name="Magnuson J.K."/>
            <person name="James T.Y."/>
            <person name="O'Malley M.A."/>
            <person name="Stajich J.E."/>
            <person name="Spatafora J.W."/>
            <person name="Visel A."/>
            <person name="Grigoriev I.V."/>
        </authorList>
    </citation>
    <scope>NUCLEOTIDE SEQUENCE [LARGE SCALE GENOMIC DNA]</scope>
    <source>
        <strain evidence="2 3">62-1032</strain>
    </source>
</reference>
<accession>A0A1Y2BWZ3</accession>
<keyword evidence="3" id="KW-1185">Reference proteome</keyword>
<dbReference type="AlphaFoldDB" id="A0A1Y2BWZ3"/>
<comment type="caution">
    <text evidence="2">The sequence shown here is derived from an EMBL/GenBank/DDBJ whole genome shotgun (WGS) entry which is preliminary data.</text>
</comment>
<evidence type="ECO:0008006" key="4">
    <source>
        <dbReference type="Google" id="ProtNLM"/>
    </source>
</evidence>
<dbReference type="OrthoDB" id="2536675at2759"/>
<dbReference type="STRING" id="106004.A0A1Y2BWZ3"/>
<feature type="compositionally biased region" description="Basic and acidic residues" evidence="1">
    <location>
        <begin position="15"/>
        <end position="34"/>
    </location>
</feature>